<dbReference type="Proteomes" id="UP000265520">
    <property type="component" value="Unassembled WGS sequence"/>
</dbReference>
<evidence type="ECO:0000313" key="1">
    <source>
        <dbReference type="EMBL" id="MCI40266.1"/>
    </source>
</evidence>
<name>A0A392RXG5_9FABA</name>
<organism evidence="1 2">
    <name type="scientific">Trifolium medium</name>
    <dbReference type="NCBI Taxonomy" id="97028"/>
    <lineage>
        <taxon>Eukaryota</taxon>
        <taxon>Viridiplantae</taxon>
        <taxon>Streptophyta</taxon>
        <taxon>Embryophyta</taxon>
        <taxon>Tracheophyta</taxon>
        <taxon>Spermatophyta</taxon>
        <taxon>Magnoliopsida</taxon>
        <taxon>eudicotyledons</taxon>
        <taxon>Gunneridae</taxon>
        <taxon>Pentapetalae</taxon>
        <taxon>rosids</taxon>
        <taxon>fabids</taxon>
        <taxon>Fabales</taxon>
        <taxon>Fabaceae</taxon>
        <taxon>Papilionoideae</taxon>
        <taxon>50 kb inversion clade</taxon>
        <taxon>NPAAA clade</taxon>
        <taxon>Hologalegina</taxon>
        <taxon>IRL clade</taxon>
        <taxon>Trifolieae</taxon>
        <taxon>Trifolium</taxon>
    </lineage>
</organism>
<dbReference type="AlphaFoldDB" id="A0A392RXG5"/>
<feature type="non-terminal residue" evidence="1">
    <location>
        <position position="69"/>
    </location>
</feature>
<protein>
    <submittedName>
        <fullName evidence="1">Uncharacterized protein</fullName>
    </submittedName>
</protein>
<reference evidence="1 2" key="1">
    <citation type="journal article" date="2018" name="Front. Plant Sci.">
        <title>Red Clover (Trifolium pratense) and Zigzag Clover (T. medium) - A Picture of Genomic Similarities and Differences.</title>
        <authorList>
            <person name="Dluhosova J."/>
            <person name="Istvanek J."/>
            <person name="Nedelnik J."/>
            <person name="Repkova J."/>
        </authorList>
    </citation>
    <scope>NUCLEOTIDE SEQUENCE [LARGE SCALE GENOMIC DNA]</scope>
    <source>
        <strain evidence="2">cv. 10/8</strain>
        <tissue evidence="1">Leaf</tissue>
    </source>
</reference>
<comment type="caution">
    <text evidence="1">The sequence shown here is derived from an EMBL/GenBank/DDBJ whole genome shotgun (WGS) entry which is preliminary data.</text>
</comment>
<accession>A0A392RXG5</accession>
<dbReference type="EMBL" id="LXQA010277728">
    <property type="protein sequence ID" value="MCI40266.1"/>
    <property type="molecule type" value="Genomic_DNA"/>
</dbReference>
<keyword evidence="2" id="KW-1185">Reference proteome</keyword>
<proteinExistence type="predicted"/>
<sequence length="69" mass="7899">MRWQKALAAVWKPPERLGGKLIPRLAAGNLKKPPQILVQRSMRFLCPLRRLWPPEMSNGHNFAAVSGRR</sequence>
<evidence type="ECO:0000313" key="2">
    <source>
        <dbReference type="Proteomes" id="UP000265520"/>
    </source>
</evidence>